<dbReference type="GO" id="GO:0016747">
    <property type="term" value="F:acyltransferase activity, transferring groups other than amino-acyl groups"/>
    <property type="evidence" value="ECO:0007669"/>
    <property type="project" value="InterPro"/>
</dbReference>
<dbReference type="PATRIC" id="fig|1280954.3.peg.428"/>
<dbReference type="InterPro" id="IPR016181">
    <property type="entry name" value="Acyl_CoA_acyltransferase"/>
</dbReference>
<dbReference type="AlphaFoldDB" id="A0A062VN57"/>
<dbReference type="STRING" id="1280954.HPO_02087"/>
<sequence>MAGELPITRIPASPEKAEAIRCAVRLATRLGDSRLARMEDAGGLFALLSDPAVHAPIYTLPRPLTGRSVEDFIETHILEREAGIGLLFVREGEDGRVMGYSDVQVWPEFAAGELGGALHPSLHGQGSGARGAAASFAWMFEGLGLDLLCETAALDNVATQRLLDGLGFARKGEVTSTRSDGTSRASLVWEMTRADWDARHGKV</sequence>
<reference evidence="2 3" key="1">
    <citation type="journal article" date="2014" name="Antonie Van Leeuwenhoek">
        <title>Hyphomonas beringensis sp. nov. and Hyphomonas chukchiensis sp. nov., isolated from surface seawater of the Bering Sea and Chukchi Sea.</title>
        <authorList>
            <person name="Li C."/>
            <person name="Lai Q."/>
            <person name="Li G."/>
            <person name="Dong C."/>
            <person name="Wang J."/>
            <person name="Liao Y."/>
            <person name="Shao Z."/>
        </authorList>
    </citation>
    <scope>NUCLEOTIDE SEQUENCE [LARGE SCALE GENOMIC DNA]</scope>
    <source>
        <strain evidence="2 3">PS728</strain>
    </source>
</reference>
<organism evidence="2 3">
    <name type="scientific">Hyphomonas polymorpha PS728</name>
    <dbReference type="NCBI Taxonomy" id="1280954"/>
    <lineage>
        <taxon>Bacteria</taxon>
        <taxon>Pseudomonadati</taxon>
        <taxon>Pseudomonadota</taxon>
        <taxon>Alphaproteobacteria</taxon>
        <taxon>Hyphomonadales</taxon>
        <taxon>Hyphomonadaceae</taxon>
        <taxon>Hyphomonas</taxon>
    </lineage>
</organism>
<evidence type="ECO:0000313" key="3">
    <source>
        <dbReference type="Proteomes" id="UP000027100"/>
    </source>
</evidence>
<dbReference type="eggNOG" id="COG1670">
    <property type="taxonomic scope" value="Bacteria"/>
</dbReference>
<dbReference type="Pfam" id="PF13302">
    <property type="entry name" value="Acetyltransf_3"/>
    <property type="match status" value="1"/>
</dbReference>
<dbReference type="PANTHER" id="PTHR43792">
    <property type="entry name" value="GNAT FAMILY, PUTATIVE (AFU_ORTHOLOGUE AFUA_3G00765)-RELATED-RELATED"/>
    <property type="match status" value="1"/>
</dbReference>
<dbReference type="SUPFAM" id="SSF55729">
    <property type="entry name" value="Acyl-CoA N-acyltransferases (Nat)"/>
    <property type="match status" value="1"/>
</dbReference>
<dbReference type="EMBL" id="ARYM01000002">
    <property type="protein sequence ID" value="KDA00165.1"/>
    <property type="molecule type" value="Genomic_DNA"/>
</dbReference>
<dbReference type="InterPro" id="IPR000182">
    <property type="entry name" value="GNAT_dom"/>
</dbReference>
<protein>
    <recommendedName>
        <fullName evidence="1">N-acetyltransferase domain-containing protein</fullName>
    </recommendedName>
</protein>
<name>A0A062VN57_9PROT</name>
<comment type="caution">
    <text evidence="2">The sequence shown here is derived from an EMBL/GenBank/DDBJ whole genome shotgun (WGS) entry which is preliminary data.</text>
</comment>
<keyword evidence="3" id="KW-1185">Reference proteome</keyword>
<gene>
    <name evidence="2" type="ORF">HPO_02087</name>
</gene>
<dbReference type="PANTHER" id="PTHR43792:SF1">
    <property type="entry name" value="N-ACETYLTRANSFERASE DOMAIN-CONTAINING PROTEIN"/>
    <property type="match status" value="1"/>
</dbReference>
<accession>A0A062VN57</accession>
<dbReference type="InterPro" id="IPR051531">
    <property type="entry name" value="N-acetyltransferase"/>
</dbReference>
<evidence type="ECO:0000313" key="2">
    <source>
        <dbReference type="EMBL" id="KDA00165.1"/>
    </source>
</evidence>
<evidence type="ECO:0000259" key="1">
    <source>
        <dbReference type="Pfam" id="PF13302"/>
    </source>
</evidence>
<dbReference type="Gene3D" id="3.40.630.30">
    <property type="match status" value="1"/>
</dbReference>
<feature type="domain" description="N-acetyltransferase" evidence="1">
    <location>
        <begin position="36"/>
        <end position="168"/>
    </location>
</feature>
<dbReference type="Proteomes" id="UP000027100">
    <property type="component" value="Unassembled WGS sequence"/>
</dbReference>
<proteinExistence type="predicted"/>